<dbReference type="Proteomes" id="UP000807769">
    <property type="component" value="Unassembled WGS sequence"/>
</dbReference>
<keyword evidence="2" id="KW-1185">Reference proteome</keyword>
<reference evidence="1" key="1">
    <citation type="journal article" date="2020" name="New Phytol.">
        <title>Comparative genomics reveals dynamic genome evolution in host specialist ectomycorrhizal fungi.</title>
        <authorList>
            <person name="Lofgren L.A."/>
            <person name="Nguyen N.H."/>
            <person name="Vilgalys R."/>
            <person name="Ruytinx J."/>
            <person name="Liao H.L."/>
            <person name="Branco S."/>
            <person name="Kuo A."/>
            <person name="LaButti K."/>
            <person name="Lipzen A."/>
            <person name="Andreopoulos W."/>
            <person name="Pangilinan J."/>
            <person name="Riley R."/>
            <person name="Hundley H."/>
            <person name="Na H."/>
            <person name="Barry K."/>
            <person name="Grigoriev I.V."/>
            <person name="Stajich J.E."/>
            <person name="Kennedy P.G."/>
        </authorList>
    </citation>
    <scope>NUCLEOTIDE SEQUENCE</scope>
    <source>
        <strain evidence="1">MN1</strain>
    </source>
</reference>
<gene>
    <name evidence="1" type="ORF">BJ212DRAFT_1237881</name>
</gene>
<dbReference type="AlphaFoldDB" id="A0A9P7J105"/>
<feature type="non-terminal residue" evidence="1">
    <location>
        <position position="120"/>
    </location>
</feature>
<dbReference type="OrthoDB" id="3261222at2759"/>
<feature type="non-terminal residue" evidence="1">
    <location>
        <position position="1"/>
    </location>
</feature>
<organism evidence="1 2">
    <name type="scientific">Suillus subaureus</name>
    <dbReference type="NCBI Taxonomy" id="48587"/>
    <lineage>
        <taxon>Eukaryota</taxon>
        <taxon>Fungi</taxon>
        <taxon>Dikarya</taxon>
        <taxon>Basidiomycota</taxon>
        <taxon>Agaricomycotina</taxon>
        <taxon>Agaricomycetes</taxon>
        <taxon>Agaricomycetidae</taxon>
        <taxon>Boletales</taxon>
        <taxon>Suillineae</taxon>
        <taxon>Suillaceae</taxon>
        <taxon>Suillus</taxon>
    </lineage>
</organism>
<comment type="caution">
    <text evidence="1">The sequence shown here is derived from an EMBL/GenBank/DDBJ whole genome shotgun (WGS) entry which is preliminary data.</text>
</comment>
<proteinExistence type="predicted"/>
<dbReference type="EMBL" id="JABBWG010000171">
    <property type="protein sequence ID" value="KAG1798411.1"/>
    <property type="molecule type" value="Genomic_DNA"/>
</dbReference>
<name>A0A9P7J105_9AGAM</name>
<protein>
    <submittedName>
        <fullName evidence="1">Uncharacterized protein</fullName>
    </submittedName>
</protein>
<evidence type="ECO:0000313" key="1">
    <source>
        <dbReference type="EMBL" id="KAG1798411.1"/>
    </source>
</evidence>
<dbReference type="GeneID" id="64623575"/>
<accession>A0A9P7J105</accession>
<evidence type="ECO:0000313" key="2">
    <source>
        <dbReference type="Proteomes" id="UP000807769"/>
    </source>
</evidence>
<sequence length="120" mass="13115">FLGVLLDQELRWKPQVNNTIVKGTAYVFQLWRLGTTTKGIPLQLMHQLYQAVVVPKMLYATDLVQSDSKDDSEPEPGALSAVACKLSTVQHIAALAMTGAMRSTATDIVEAHTNLLPIPL</sequence>
<dbReference type="RefSeq" id="XP_041185617.1">
    <property type="nucleotide sequence ID" value="XM_041329558.1"/>
</dbReference>